<proteinExistence type="predicted"/>
<dbReference type="Proteomes" id="UP000199213">
    <property type="component" value="Unassembled WGS sequence"/>
</dbReference>
<name>A0A1G8WT73_ACTMZ</name>
<feature type="region of interest" description="Disordered" evidence="1">
    <location>
        <begin position="1"/>
        <end position="22"/>
    </location>
</feature>
<sequence length="185" mass="20038">MTAPPDPHGGVDHRAPSAPTAPPRSVWLARWLWIAAALVGLGNTLVRLADREMLIGELRRVNPELSQQEVDAAANGGIMFALLVMAGLTLLYVFFGNRMARGANWARVLVMVLCGLYVCGRLFAWFTISMARSVLGPQLMPEMAVGPLTVLFTTVIAALNIAVFVLLLRGDSRRFFAGPGVRRPG</sequence>
<keyword evidence="2" id="KW-0812">Transmembrane</keyword>
<evidence type="ECO:0000256" key="2">
    <source>
        <dbReference type="SAM" id="Phobius"/>
    </source>
</evidence>
<feature type="transmembrane region" description="Helical" evidence="2">
    <location>
        <begin position="72"/>
        <end position="96"/>
    </location>
</feature>
<evidence type="ECO:0000256" key="1">
    <source>
        <dbReference type="SAM" id="MobiDB-lite"/>
    </source>
</evidence>
<keyword evidence="2" id="KW-1133">Transmembrane helix</keyword>
<keyword evidence="4" id="KW-1185">Reference proteome</keyword>
<organism evidence="3 4">
    <name type="scientific">Actinopolyspora mzabensis</name>
    <dbReference type="NCBI Taxonomy" id="995066"/>
    <lineage>
        <taxon>Bacteria</taxon>
        <taxon>Bacillati</taxon>
        <taxon>Actinomycetota</taxon>
        <taxon>Actinomycetes</taxon>
        <taxon>Actinopolysporales</taxon>
        <taxon>Actinopolysporaceae</taxon>
        <taxon>Actinopolyspora</taxon>
    </lineage>
</organism>
<dbReference type="EMBL" id="FNFM01000002">
    <property type="protein sequence ID" value="SDJ81612.1"/>
    <property type="molecule type" value="Genomic_DNA"/>
</dbReference>
<feature type="transmembrane region" description="Helical" evidence="2">
    <location>
        <begin position="148"/>
        <end position="168"/>
    </location>
</feature>
<evidence type="ECO:0000313" key="4">
    <source>
        <dbReference type="Proteomes" id="UP000199213"/>
    </source>
</evidence>
<dbReference type="AlphaFoldDB" id="A0A1G8WT73"/>
<reference evidence="4" key="1">
    <citation type="submission" date="2016-10" db="EMBL/GenBank/DDBJ databases">
        <authorList>
            <person name="Varghese N."/>
            <person name="Submissions S."/>
        </authorList>
    </citation>
    <scope>NUCLEOTIDE SEQUENCE [LARGE SCALE GENOMIC DNA]</scope>
    <source>
        <strain evidence="4">DSM 45460</strain>
    </source>
</reference>
<keyword evidence="2" id="KW-0472">Membrane</keyword>
<feature type="transmembrane region" description="Helical" evidence="2">
    <location>
        <begin position="108"/>
        <end position="128"/>
    </location>
</feature>
<accession>A0A1G8WT73</accession>
<gene>
    <name evidence="3" type="ORF">SAMN04487820_102220</name>
</gene>
<evidence type="ECO:0000313" key="3">
    <source>
        <dbReference type="EMBL" id="SDJ81612.1"/>
    </source>
</evidence>
<dbReference type="RefSeq" id="WP_245693794.1">
    <property type="nucleotide sequence ID" value="NZ_FNFM01000002.1"/>
</dbReference>
<protein>
    <submittedName>
        <fullName evidence="3">Uncharacterized protein</fullName>
    </submittedName>
</protein>